<evidence type="ECO:0000256" key="2">
    <source>
        <dbReference type="SAM" id="Phobius"/>
    </source>
</evidence>
<keyword evidence="2" id="KW-0812">Transmembrane</keyword>
<dbReference type="EMBL" id="BAAAHK010000024">
    <property type="protein sequence ID" value="GAA0962433.1"/>
    <property type="molecule type" value="Genomic_DNA"/>
</dbReference>
<comment type="caution">
    <text evidence="3">The sequence shown here is derived from an EMBL/GenBank/DDBJ whole genome shotgun (WGS) entry which is preliminary data.</text>
</comment>
<proteinExistence type="predicted"/>
<keyword evidence="4" id="KW-1185">Reference proteome</keyword>
<name>A0ABP4C910_9ACTN</name>
<feature type="region of interest" description="Disordered" evidence="1">
    <location>
        <begin position="181"/>
        <end position="203"/>
    </location>
</feature>
<keyword evidence="2" id="KW-0472">Membrane</keyword>
<feature type="compositionally biased region" description="Pro residues" evidence="1">
    <location>
        <begin position="182"/>
        <end position="194"/>
    </location>
</feature>
<feature type="transmembrane region" description="Helical" evidence="2">
    <location>
        <begin position="23"/>
        <end position="42"/>
    </location>
</feature>
<keyword evidence="2" id="KW-1133">Transmembrane helix</keyword>
<evidence type="ECO:0000256" key="1">
    <source>
        <dbReference type="SAM" id="MobiDB-lite"/>
    </source>
</evidence>
<evidence type="ECO:0008006" key="5">
    <source>
        <dbReference type="Google" id="ProtNLM"/>
    </source>
</evidence>
<reference evidence="4" key="1">
    <citation type="journal article" date="2019" name="Int. J. Syst. Evol. Microbiol.">
        <title>The Global Catalogue of Microorganisms (GCM) 10K type strain sequencing project: providing services to taxonomists for standard genome sequencing and annotation.</title>
        <authorList>
            <consortium name="The Broad Institute Genomics Platform"/>
            <consortium name="The Broad Institute Genome Sequencing Center for Infectious Disease"/>
            <person name="Wu L."/>
            <person name="Ma J."/>
        </authorList>
    </citation>
    <scope>NUCLEOTIDE SEQUENCE [LARGE SCALE GENOMIC DNA]</scope>
    <source>
        <strain evidence="4">JCM 10977</strain>
    </source>
</reference>
<feature type="transmembrane region" description="Helical" evidence="2">
    <location>
        <begin position="148"/>
        <end position="175"/>
    </location>
</feature>
<sequence>MAANVRGVTVYPGQPAGPQRKTLLWLAIACFVAGLALTGLFVNRVVHTLPQEPQWADSGTVHLDQAGLTVYSSIPVLRAPCDVRDDNGAVLELVPPAQAETLTVDNDIWYVVARSRDRVPPGDYIATCTDKETSAVYALGPRSTPTGFAYAVLAAIASFLVGTVLAIVFLVLFFLRRRTPAPTAPPPGPQPPATFPGYSPEGG</sequence>
<protein>
    <recommendedName>
        <fullName evidence="5">DUF3592 domain-containing protein</fullName>
    </recommendedName>
</protein>
<evidence type="ECO:0000313" key="3">
    <source>
        <dbReference type="EMBL" id="GAA0962433.1"/>
    </source>
</evidence>
<accession>A0ABP4C910</accession>
<evidence type="ECO:0000313" key="4">
    <source>
        <dbReference type="Proteomes" id="UP001500542"/>
    </source>
</evidence>
<organism evidence="3 4">
    <name type="scientific">Kribbella koreensis</name>
    <dbReference type="NCBI Taxonomy" id="57909"/>
    <lineage>
        <taxon>Bacteria</taxon>
        <taxon>Bacillati</taxon>
        <taxon>Actinomycetota</taxon>
        <taxon>Actinomycetes</taxon>
        <taxon>Propionibacteriales</taxon>
        <taxon>Kribbellaceae</taxon>
        <taxon>Kribbella</taxon>
    </lineage>
</organism>
<dbReference type="Proteomes" id="UP001500542">
    <property type="component" value="Unassembled WGS sequence"/>
</dbReference>
<gene>
    <name evidence="3" type="ORF">GCM10009554_80230</name>
</gene>